<feature type="compositionally biased region" description="Low complexity" evidence="1">
    <location>
        <begin position="79"/>
        <end position="100"/>
    </location>
</feature>
<accession>A0A4Y3QP92</accession>
<dbReference type="EMBL" id="BJML01000008">
    <property type="protein sequence ID" value="GEB46483.1"/>
    <property type="molecule type" value="Genomic_DNA"/>
</dbReference>
<evidence type="ECO:0000313" key="4">
    <source>
        <dbReference type="Proteomes" id="UP000319525"/>
    </source>
</evidence>
<reference evidence="3 4" key="1">
    <citation type="submission" date="2019-06" db="EMBL/GenBank/DDBJ databases">
        <title>Whole genome shotgun sequence of Microbacterium testaceum NBRC 12675.</title>
        <authorList>
            <person name="Hosoyama A."/>
            <person name="Uohara A."/>
            <person name="Ohji S."/>
            <person name="Ichikawa N."/>
        </authorList>
    </citation>
    <scope>NUCLEOTIDE SEQUENCE [LARGE SCALE GENOMIC DNA]</scope>
    <source>
        <strain evidence="3 4">NBRC 12675</strain>
    </source>
</reference>
<name>A0A4Y3QP92_MICTE</name>
<evidence type="ECO:0000313" key="3">
    <source>
        <dbReference type="EMBL" id="GEB46483.1"/>
    </source>
</evidence>
<protein>
    <recommendedName>
        <fullName evidence="2">DUF6993 domain-containing protein</fullName>
    </recommendedName>
</protein>
<organism evidence="3 4">
    <name type="scientific">Microbacterium testaceum</name>
    <name type="common">Aureobacterium testaceum</name>
    <name type="synonym">Brevibacterium testaceum</name>
    <dbReference type="NCBI Taxonomy" id="2033"/>
    <lineage>
        <taxon>Bacteria</taxon>
        <taxon>Bacillati</taxon>
        <taxon>Actinomycetota</taxon>
        <taxon>Actinomycetes</taxon>
        <taxon>Micrococcales</taxon>
        <taxon>Microbacteriaceae</taxon>
        <taxon>Microbacterium</taxon>
    </lineage>
</organism>
<gene>
    <name evidence="3" type="ORF">MTE01_24280</name>
</gene>
<feature type="domain" description="DUF6993" evidence="2">
    <location>
        <begin position="122"/>
        <end position="203"/>
    </location>
</feature>
<dbReference type="AlphaFoldDB" id="A0A4Y3QP92"/>
<dbReference type="Proteomes" id="UP000319525">
    <property type="component" value="Unassembled WGS sequence"/>
</dbReference>
<comment type="caution">
    <text evidence="3">The sequence shown here is derived from an EMBL/GenBank/DDBJ whole genome shotgun (WGS) entry which is preliminary data.</text>
</comment>
<dbReference type="InterPro" id="IPR054262">
    <property type="entry name" value="DUF6993"/>
</dbReference>
<evidence type="ECO:0000256" key="1">
    <source>
        <dbReference type="SAM" id="MobiDB-lite"/>
    </source>
</evidence>
<feature type="region of interest" description="Disordered" evidence="1">
    <location>
        <begin position="71"/>
        <end position="100"/>
    </location>
</feature>
<dbReference type="Pfam" id="PF22504">
    <property type="entry name" value="DUF6993"/>
    <property type="match status" value="1"/>
</dbReference>
<evidence type="ECO:0000259" key="2">
    <source>
        <dbReference type="Pfam" id="PF22504"/>
    </source>
</evidence>
<sequence length="209" mass="21144">MPRCRSRGRAVRSEAVVEAARGSSRRASACGGQGRRGRVRRLVRVSRLLGRPLAALTLVAALGLAGCTGPSPTPAPVETTEPSASATDTPSSAPTTPAAPALIPGGSAAENLPFFTTVVDGVWSGPNQVAGRAYIDALAAAGFDKAAMQVTADQTTVDNPAESIEFSVRIGDQCLVGQVGPSIGNPVTAVLPGLSSGGCLIGQTRAIDW</sequence>
<proteinExistence type="predicted"/>